<comment type="caution">
    <text evidence="2">The sequence shown here is derived from an EMBL/GenBank/DDBJ whole genome shotgun (WGS) entry which is preliminary data.</text>
</comment>
<evidence type="ECO:0000313" key="3">
    <source>
        <dbReference type="Proteomes" id="UP001168528"/>
    </source>
</evidence>
<dbReference type="InterPro" id="IPR013783">
    <property type="entry name" value="Ig-like_fold"/>
</dbReference>
<gene>
    <name evidence="2" type="ORF">Q0590_03090</name>
</gene>
<dbReference type="SUPFAM" id="SSF49478">
    <property type="entry name" value="Cna protein B-type domain"/>
    <property type="match status" value="1"/>
</dbReference>
<dbReference type="Gene3D" id="2.60.40.10">
    <property type="entry name" value="Immunoglobulins"/>
    <property type="match status" value="1"/>
</dbReference>
<dbReference type="EMBL" id="JAUKPO010000001">
    <property type="protein sequence ID" value="MDO1445217.1"/>
    <property type="molecule type" value="Genomic_DNA"/>
</dbReference>
<evidence type="ECO:0000313" key="2">
    <source>
        <dbReference type="EMBL" id="MDO1445217.1"/>
    </source>
</evidence>
<keyword evidence="3" id="KW-1185">Reference proteome</keyword>
<feature type="signal peptide" evidence="1">
    <location>
        <begin position="1"/>
        <end position="25"/>
    </location>
</feature>
<proteinExistence type="predicted"/>
<organism evidence="2 3">
    <name type="scientific">Rhodocytophaga aerolata</name>
    <dbReference type="NCBI Taxonomy" id="455078"/>
    <lineage>
        <taxon>Bacteria</taxon>
        <taxon>Pseudomonadati</taxon>
        <taxon>Bacteroidota</taxon>
        <taxon>Cytophagia</taxon>
        <taxon>Cytophagales</taxon>
        <taxon>Rhodocytophagaceae</taxon>
        <taxon>Rhodocytophaga</taxon>
    </lineage>
</organism>
<dbReference type="PROSITE" id="PS51257">
    <property type="entry name" value="PROKAR_LIPOPROTEIN"/>
    <property type="match status" value="1"/>
</dbReference>
<dbReference type="RefSeq" id="WP_302036007.1">
    <property type="nucleotide sequence ID" value="NZ_JAUKPO010000001.1"/>
</dbReference>
<accession>A0ABT8QZE8</accession>
<keyword evidence="1" id="KW-0732">Signal</keyword>
<name>A0ABT8QZE8_9BACT</name>
<protein>
    <submittedName>
        <fullName evidence="2">Carboxypeptidase-like regulatory domain-containing protein</fullName>
    </submittedName>
</protein>
<sequence>MLHIRTFFVVIVSILLSACFHSLQAQILNTKLQVTVRDDSGNLVEGASIRLFTSEEDYNKEQNQVGKTIRTDEKGRASFDTLEPKIYYIIVEKGDMDNSDGGTKTEALTPKRINKITIIIS</sequence>
<feature type="chain" id="PRO_5046981681" evidence="1">
    <location>
        <begin position="26"/>
        <end position="121"/>
    </location>
</feature>
<reference evidence="2" key="1">
    <citation type="submission" date="2023-07" db="EMBL/GenBank/DDBJ databases">
        <title>The genome sequence of Rhodocytophaga aerolata KACC 12507.</title>
        <authorList>
            <person name="Zhang X."/>
        </authorList>
    </citation>
    <scope>NUCLEOTIDE SEQUENCE</scope>
    <source>
        <strain evidence="2">KACC 12507</strain>
    </source>
</reference>
<evidence type="ECO:0000256" key="1">
    <source>
        <dbReference type="SAM" id="SignalP"/>
    </source>
</evidence>
<dbReference type="Proteomes" id="UP001168528">
    <property type="component" value="Unassembled WGS sequence"/>
</dbReference>